<dbReference type="Proteomes" id="UP000581135">
    <property type="component" value="Unassembled WGS sequence"/>
</dbReference>
<keyword evidence="1" id="KW-0808">Transferase</keyword>
<proteinExistence type="predicted"/>
<evidence type="ECO:0000313" key="1">
    <source>
        <dbReference type="EMBL" id="MBB3063847.1"/>
    </source>
</evidence>
<keyword evidence="2" id="KW-1185">Reference proteome</keyword>
<dbReference type="RefSeq" id="WP_183414662.1">
    <property type="nucleotide sequence ID" value="NZ_JACHXA010000001.1"/>
</dbReference>
<evidence type="ECO:0000313" key="2">
    <source>
        <dbReference type="Proteomes" id="UP000581135"/>
    </source>
</evidence>
<organism evidence="1 2">
    <name type="scientific">Limibacillus halophilus</name>
    <dbReference type="NCBI Taxonomy" id="1579333"/>
    <lineage>
        <taxon>Bacteria</taxon>
        <taxon>Pseudomonadati</taxon>
        <taxon>Pseudomonadota</taxon>
        <taxon>Alphaproteobacteria</taxon>
        <taxon>Rhodospirillales</taxon>
        <taxon>Rhodovibrionaceae</taxon>
        <taxon>Limibacillus</taxon>
    </lineage>
</organism>
<sequence length="137" mass="15232">MQHMQFPRPAFALGLAASFLATRRPFSVQPTQQFIGTLLGQIERKHYLISLEDQKVVGFLGWGLCSMEVAEAWANAEKTPTFAECNGGDTVLLFSVAAASAKVVRAQRKALKERYPDYPLIGRRVKNGKARPLRVKV</sequence>
<name>A0A839SLS4_9PROT</name>
<comment type="caution">
    <text evidence="1">The sequence shown here is derived from an EMBL/GenBank/DDBJ whole genome shotgun (WGS) entry which is preliminary data.</text>
</comment>
<protein>
    <submittedName>
        <fullName evidence="1">Hemolysin-activating ACP:hemolysin acyltransferase</fullName>
    </submittedName>
</protein>
<dbReference type="AlphaFoldDB" id="A0A839SLS4"/>
<dbReference type="GO" id="GO:0016746">
    <property type="term" value="F:acyltransferase activity"/>
    <property type="evidence" value="ECO:0007669"/>
    <property type="project" value="UniProtKB-KW"/>
</dbReference>
<accession>A0A839SLS4</accession>
<keyword evidence="1" id="KW-0012">Acyltransferase</keyword>
<gene>
    <name evidence="1" type="ORF">FHR98_000112</name>
</gene>
<dbReference type="EMBL" id="JACHXA010000001">
    <property type="protein sequence ID" value="MBB3063847.1"/>
    <property type="molecule type" value="Genomic_DNA"/>
</dbReference>
<reference evidence="1 2" key="1">
    <citation type="submission" date="2020-08" db="EMBL/GenBank/DDBJ databases">
        <title>Genomic Encyclopedia of Type Strains, Phase III (KMG-III): the genomes of soil and plant-associated and newly described type strains.</title>
        <authorList>
            <person name="Whitman W."/>
        </authorList>
    </citation>
    <scope>NUCLEOTIDE SEQUENCE [LARGE SCALE GENOMIC DNA]</scope>
    <source>
        <strain evidence="1 2">CECT 8803</strain>
    </source>
</reference>